<accession>A0A0E0MHA8</accession>
<feature type="domain" description="MATH" evidence="5">
    <location>
        <begin position="30"/>
        <end position="216"/>
    </location>
</feature>
<dbReference type="InterPro" id="IPR056423">
    <property type="entry name" value="BACK_BPM_SPOP"/>
</dbReference>
<dbReference type="InterPro" id="IPR008974">
    <property type="entry name" value="TRAF-like"/>
</dbReference>
<dbReference type="Pfam" id="PF24570">
    <property type="entry name" value="BACK_BPM_SPOP"/>
    <property type="match status" value="2"/>
</dbReference>
<feature type="domain" description="BTB" evidence="4">
    <location>
        <begin position="580"/>
        <end position="648"/>
    </location>
</feature>
<dbReference type="AlphaFoldDB" id="A0A0E0MHA8"/>
<dbReference type="PROSITE" id="PS50097">
    <property type="entry name" value="BTB"/>
    <property type="match status" value="2"/>
</dbReference>
<reference evidence="6" key="1">
    <citation type="submission" date="2015-04" db="UniProtKB">
        <authorList>
            <consortium name="EnsemblPlants"/>
        </authorList>
    </citation>
    <scope>IDENTIFICATION</scope>
</reference>
<dbReference type="PROSITE" id="PS50144">
    <property type="entry name" value="MATH"/>
    <property type="match status" value="1"/>
</dbReference>
<evidence type="ECO:0000259" key="5">
    <source>
        <dbReference type="PROSITE" id="PS50144"/>
    </source>
</evidence>
<dbReference type="SUPFAM" id="SSF49599">
    <property type="entry name" value="TRAF domain-like"/>
    <property type="match status" value="3"/>
</dbReference>
<dbReference type="EnsemblPlants" id="OPUNC11G16660.1">
    <property type="protein sequence ID" value="OPUNC11G16660.1"/>
    <property type="gene ID" value="OPUNC11G16660"/>
</dbReference>
<organism evidence="6">
    <name type="scientific">Oryza punctata</name>
    <name type="common">Red rice</name>
    <dbReference type="NCBI Taxonomy" id="4537"/>
    <lineage>
        <taxon>Eukaryota</taxon>
        <taxon>Viridiplantae</taxon>
        <taxon>Streptophyta</taxon>
        <taxon>Embryophyta</taxon>
        <taxon>Tracheophyta</taxon>
        <taxon>Spermatophyta</taxon>
        <taxon>Magnoliopsida</taxon>
        <taxon>Liliopsida</taxon>
        <taxon>Poales</taxon>
        <taxon>Poaceae</taxon>
        <taxon>BOP clade</taxon>
        <taxon>Oryzoideae</taxon>
        <taxon>Oryzeae</taxon>
        <taxon>Oryzinae</taxon>
        <taxon>Oryza</taxon>
    </lineage>
</organism>
<dbReference type="Gene3D" id="2.60.210.10">
    <property type="entry name" value="Apoptosis, Tumor Necrosis Factor Receptor Associated Protein 2, Chain A"/>
    <property type="match status" value="2"/>
</dbReference>
<dbReference type="Gene3D" id="6.10.250.3030">
    <property type="match status" value="1"/>
</dbReference>
<reference evidence="6" key="2">
    <citation type="submission" date="2018-05" db="EMBL/GenBank/DDBJ databases">
        <title>OpunRS2 (Oryza punctata Reference Sequence Version 2).</title>
        <authorList>
            <person name="Zhang J."/>
            <person name="Kudrna D."/>
            <person name="Lee S."/>
            <person name="Talag J."/>
            <person name="Welchert J."/>
            <person name="Wing R.A."/>
        </authorList>
    </citation>
    <scope>NUCLEOTIDE SEQUENCE [LARGE SCALE GENOMIC DNA]</scope>
</reference>
<dbReference type="GO" id="GO:0016567">
    <property type="term" value="P:protein ubiquitination"/>
    <property type="evidence" value="ECO:0007669"/>
    <property type="project" value="InterPro"/>
</dbReference>
<feature type="transmembrane region" description="Helical" evidence="3">
    <location>
        <begin position="146"/>
        <end position="166"/>
    </location>
</feature>
<dbReference type="PANTHER" id="PTHR26379">
    <property type="entry name" value="BTB/POZ AND MATH DOMAIN-CONTAINING PROTEIN 1"/>
    <property type="match status" value="1"/>
</dbReference>
<dbReference type="SUPFAM" id="SSF54695">
    <property type="entry name" value="POZ domain"/>
    <property type="match status" value="2"/>
</dbReference>
<keyword evidence="7" id="KW-1185">Reference proteome</keyword>
<evidence type="ECO:0000256" key="2">
    <source>
        <dbReference type="ARBA" id="ARBA00010846"/>
    </source>
</evidence>
<dbReference type="PANTHER" id="PTHR26379:SF483">
    <property type="entry name" value="OS11G0619800 PROTEIN"/>
    <property type="match status" value="1"/>
</dbReference>
<evidence type="ECO:0000313" key="6">
    <source>
        <dbReference type="EnsemblPlants" id="OPUNC11G16660.1"/>
    </source>
</evidence>
<dbReference type="HOGENOM" id="CLU_004253_5_2_1"/>
<dbReference type="SMART" id="SM00225">
    <property type="entry name" value="BTB"/>
    <property type="match status" value="2"/>
</dbReference>
<dbReference type="InterPro" id="IPR045005">
    <property type="entry name" value="BPM1-6"/>
</dbReference>
<dbReference type="OMA" id="ATCIRIN"/>
<evidence type="ECO:0008006" key="8">
    <source>
        <dbReference type="Google" id="ProtNLM"/>
    </source>
</evidence>
<feature type="domain" description="BTB" evidence="4">
    <location>
        <begin position="253"/>
        <end position="322"/>
    </location>
</feature>
<sequence length="743" mass="80390">MAGSSPSTGDGGGEATTVPSMSTIVAEMATGSHVLTIDGYSGTKGLAVGEHVKSGTFVAGGHIWYIKYFPNGATEETSAWVSIFVCLSGKSDAAKKKDAAVTVKARCKLTLLLNGRDGKPPLSPPLTKSSELRTVRNKRVVTVSEVVAAAFVAASLYLSLLFFFLADSWAKLTRTFSSGKDGSDQWGHKKFVRRKELEDSSKRLLLHDRFSVRCDVIVTVGIRTDEATAKLPAPPPSDLHRHLGRLLKTKAGADVTFDVAGVTFAAHRCVLAARSPVFMAELLGPMKEKDTASHVVAIRDMDARAFKAMLHFIYTDSMPKVDDGEGMAMAQHLVAAADRYDIERLKLICEDKLRGHVDVSTGATTLALAEQHGCHRLKEACIKLMASPANLKAAMPSDGFEHLARSCPSLLKELAANIAKLKSGRFVVGGHDWRVGYRANGDEADDADAGWISIALHLDDPNVDDQPPRRPRWPSGAGGAAAGVHQRELDVHLLHRIRRVAFLPALPEEGEPDVVVPSVHLVAEVSGYLVGDSFSLRCDVTVVKDIRTEDDATTAKELVGVPTSDIGAHLGRLLPAGHGADVTIHVGDETFAAHRCVLAARSPMFMAELFGPMSQNNKETVLHVHDMEPRVFDAMLHFIYNDSLPEVDDDDEVAAMAQHLVVAADRYDMERLKLISEDMLCSHVDASTAATALTLAEQHHCEGLKEACFKFMENPSNLKAVMASDDSLHLTRSSDVKRGSLRQ</sequence>
<proteinExistence type="inferred from homology"/>
<dbReference type="InterPro" id="IPR002083">
    <property type="entry name" value="MATH/TRAF_dom"/>
</dbReference>
<evidence type="ECO:0000256" key="1">
    <source>
        <dbReference type="ARBA" id="ARBA00004906"/>
    </source>
</evidence>
<dbReference type="Gramene" id="OPUNC11G16660.1">
    <property type="protein sequence ID" value="OPUNC11G16660.1"/>
    <property type="gene ID" value="OPUNC11G16660"/>
</dbReference>
<dbReference type="Pfam" id="PF00651">
    <property type="entry name" value="BTB"/>
    <property type="match status" value="2"/>
</dbReference>
<keyword evidence="3" id="KW-1133">Transmembrane helix</keyword>
<dbReference type="InterPro" id="IPR011333">
    <property type="entry name" value="SKP1/BTB/POZ_sf"/>
</dbReference>
<dbReference type="InterPro" id="IPR000210">
    <property type="entry name" value="BTB/POZ_dom"/>
</dbReference>
<keyword evidence="3" id="KW-0812">Transmembrane</keyword>
<dbReference type="STRING" id="4537.A0A0E0MHA8"/>
<comment type="similarity">
    <text evidence="2">Belongs to the Tdpoz family.</text>
</comment>
<dbReference type="Gene3D" id="3.30.710.10">
    <property type="entry name" value="Potassium Channel Kv1.1, Chain A"/>
    <property type="match status" value="2"/>
</dbReference>
<evidence type="ECO:0000259" key="4">
    <source>
        <dbReference type="PROSITE" id="PS50097"/>
    </source>
</evidence>
<dbReference type="Pfam" id="PF22486">
    <property type="entry name" value="MATH_2"/>
    <property type="match status" value="1"/>
</dbReference>
<dbReference type="Proteomes" id="UP000026962">
    <property type="component" value="Chromosome 11"/>
</dbReference>
<dbReference type="CDD" id="cd00121">
    <property type="entry name" value="MATH"/>
    <property type="match status" value="2"/>
</dbReference>
<dbReference type="eggNOG" id="KOG1987">
    <property type="taxonomic scope" value="Eukaryota"/>
</dbReference>
<evidence type="ECO:0000313" key="7">
    <source>
        <dbReference type="Proteomes" id="UP000026962"/>
    </source>
</evidence>
<comment type="pathway">
    <text evidence="1">Protein modification; protein ubiquitination.</text>
</comment>
<name>A0A0E0MHA8_ORYPU</name>
<keyword evidence="3" id="KW-0472">Membrane</keyword>
<evidence type="ECO:0000256" key="3">
    <source>
        <dbReference type="SAM" id="Phobius"/>
    </source>
</evidence>
<protein>
    <recommendedName>
        <fullName evidence="8">BTB domain-containing protein</fullName>
    </recommendedName>
</protein>